<organism evidence="17 18">
    <name type="scientific">Marichromatium gracile</name>
    <name type="common">Chromatium gracile</name>
    <dbReference type="NCBI Taxonomy" id="1048"/>
    <lineage>
        <taxon>Bacteria</taxon>
        <taxon>Pseudomonadati</taxon>
        <taxon>Pseudomonadota</taxon>
        <taxon>Gammaproteobacteria</taxon>
        <taxon>Chromatiales</taxon>
        <taxon>Chromatiaceae</taxon>
        <taxon>Marichromatium</taxon>
    </lineage>
</organism>
<dbReference type="InterPro" id="IPR000014">
    <property type="entry name" value="PAS"/>
</dbReference>
<comment type="caution">
    <text evidence="17">The sequence shown here is derived from an EMBL/GenBank/DDBJ whole genome shotgun (WGS) entry which is preliminary data.</text>
</comment>
<comment type="subcellular location">
    <subcellularLocation>
        <location evidence="1">Cell inner membrane</location>
        <topology evidence="1">Multi-pass membrane protein</topology>
    </subcellularLocation>
</comment>
<accession>A0A4R4AAB6</accession>
<dbReference type="AlphaFoldDB" id="A0A4R4AAB6"/>
<evidence type="ECO:0000256" key="10">
    <source>
        <dbReference type="ARBA" id="ARBA00029447"/>
    </source>
</evidence>
<dbReference type="RefSeq" id="WP_123140187.1">
    <property type="nucleotide sequence ID" value="NZ_NRRH01000012.1"/>
</dbReference>
<keyword evidence="3" id="KW-0488">Methylation</keyword>
<dbReference type="CDD" id="cd00130">
    <property type="entry name" value="PAS"/>
    <property type="match status" value="1"/>
</dbReference>
<keyword evidence="4" id="KW-0145">Chemotaxis</keyword>
<evidence type="ECO:0000259" key="16">
    <source>
        <dbReference type="PROSITE" id="PS50192"/>
    </source>
</evidence>
<evidence type="ECO:0000256" key="6">
    <source>
        <dbReference type="ARBA" id="ARBA00022692"/>
    </source>
</evidence>
<dbReference type="GO" id="GO:0052131">
    <property type="term" value="P:positive aerotaxis"/>
    <property type="evidence" value="ECO:0007669"/>
    <property type="project" value="UniProtKB-ARBA"/>
</dbReference>
<evidence type="ECO:0000256" key="3">
    <source>
        <dbReference type="ARBA" id="ARBA00022481"/>
    </source>
</evidence>
<evidence type="ECO:0000313" key="18">
    <source>
        <dbReference type="Proteomes" id="UP000295247"/>
    </source>
</evidence>
<dbReference type="Proteomes" id="UP000295247">
    <property type="component" value="Unassembled WGS sequence"/>
</dbReference>
<evidence type="ECO:0000256" key="7">
    <source>
        <dbReference type="ARBA" id="ARBA00022989"/>
    </source>
</evidence>
<keyword evidence="6 13" id="KW-0812">Transmembrane</keyword>
<dbReference type="SUPFAM" id="SSF58104">
    <property type="entry name" value="Methyl-accepting chemotaxis protein (MCP) signaling domain"/>
    <property type="match status" value="1"/>
</dbReference>
<dbReference type="GO" id="GO:0007165">
    <property type="term" value="P:signal transduction"/>
    <property type="evidence" value="ECO:0007669"/>
    <property type="project" value="UniProtKB-KW"/>
</dbReference>
<protein>
    <submittedName>
        <fullName evidence="17">Methyl-accepting chemotaxis sensory transducer with Pas/Pac sensor</fullName>
    </submittedName>
</protein>
<dbReference type="Pfam" id="PF00015">
    <property type="entry name" value="MCPsignal"/>
    <property type="match status" value="1"/>
</dbReference>
<keyword evidence="5" id="KW-0997">Cell inner membrane</keyword>
<dbReference type="PROSITE" id="PS50192">
    <property type="entry name" value="T_SNARE"/>
    <property type="match status" value="1"/>
</dbReference>
<evidence type="ECO:0000259" key="15">
    <source>
        <dbReference type="PROSITE" id="PS50112"/>
    </source>
</evidence>
<evidence type="ECO:0000256" key="8">
    <source>
        <dbReference type="ARBA" id="ARBA00023136"/>
    </source>
</evidence>
<feature type="transmembrane region" description="Helical" evidence="13">
    <location>
        <begin position="151"/>
        <end position="172"/>
    </location>
</feature>
<dbReference type="InterPro" id="IPR004089">
    <property type="entry name" value="MCPsignal_dom"/>
</dbReference>
<feature type="region of interest" description="Disordered" evidence="12">
    <location>
        <begin position="301"/>
        <end position="320"/>
    </location>
</feature>
<evidence type="ECO:0000313" key="17">
    <source>
        <dbReference type="EMBL" id="TCW35908.1"/>
    </source>
</evidence>
<dbReference type="PRINTS" id="PR00260">
    <property type="entry name" value="CHEMTRNSDUCR"/>
</dbReference>
<gene>
    <name evidence="17" type="ORF">EDC29_10582</name>
</gene>
<feature type="domain" description="PAS" evidence="15">
    <location>
        <begin position="25"/>
        <end position="76"/>
    </location>
</feature>
<dbReference type="FunFam" id="3.30.450.20:FF:000046">
    <property type="entry name" value="Aerotaxis sensor receptor"/>
    <property type="match status" value="1"/>
</dbReference>
<dbReference type="InterPro" id="IPR004090">
    <property type="entry name" value="Chemotax_Me-accpt_rcpt"/>
</dbReference>
<comment type="similarity">
    <text evidence="10">Belongs to the methyl-accepting chemotaxis (MCP) protein family.</text>
</comment>
<proteinExistence type="inferred from homology"/>
<dbReference type="InterPro" id="IPR035965">
    <property type="entry name" value="PAS-like_dom_sf"/>
</dbReference>
<dbReference type="SUPFAM" id="SSF55785">
    <property type="entry name" value="PYP-like sensor domain (PAS domain)"/>
    <property type="match status" value="1"/>
</dbReference>
<evidence type="ECO:0000259" key="14">
    <source>
        <dbReference type="PROSITE" id="PS50111"/>
    </source>
</evidence>
<evidence type="ECO:0000256" key="11">
    <source>
        <dbReference type="PROSITE-ProRule" id="PRU00284"/>
    </source>
</evidence>
<dbReference type="SMART" id="SM00283">
    <property type="entry name" value="MA"/>
    <property type="match status" value="1"/>
</dbReference>
<evidence type="ECO:0000256" key="9">
    <source>
        <dbReference type="ARBA" id="ARBA00023224"/>
    </source>
</evidence>
<dbReference type="FunFam" id="1.10.287.950:FF:000001">
    <property type="entry name" value="Methyl-accepting chemotaxis sensory transducer"/>
    <property type="match status" value="1"/>
</dbReference>
<dbReference type="GO" id="GO:0005886">
    <property type="term" value="C:plasma membrane"/>
    <property type="evidence" value="ECO:0007669"/>
    <property type="project" value="UniProtKB-SubCell"/>
</dbReference>
<keyword evidence="7 13" id="KW-1133">Transmembrane helix</keyword>
<dbReference type="InterPro" id="IPR000727">
    <property type="entry name" value="T_SNARE_dom"/>
</dbReference>
<dbReference type="PROSITE" id="PS50111">
    <property type="entry name" value="CHEMOTAXIS_TRANSDUC_2"/>
    <property type="match status" value="1"/>
</dbReference>
<keyword evidence="8 13" id="KW-0472">Membrane</keyword>
<dbReference type="PROSITE" id="PS50112">
    <property type="entry name" value="PAS"/>
    <property type="match status" value="1"/>
</dbReference>
<dbReference type="EMBL" id="SMDC01000005">
    <property type="protein sequence ID" value="TCW35908.1"/>
    <property type="molecule type" value="Genomic_DNA"/>
</dbReference>
<dbReference type="CDD" id="cd11386">
    <property type="entry name" value="MCP_signal"/>
    <property type="match status" value="1"/>
</dbReference>
<keyword evidence="2" id="KW-1003">Cell membrane</keyword>
<dbReference type="PANTHER" id="PTHR32089:SF74">
    <property type="entry name" value="METHYL-ACCEPTING CHEMOTAXIS PROTEIN AER"/>
    <property type="match status" value="1"/>
</dbReference>
<sequence>MKKNYPVTQQEVSFPDDTNILSTTDLKGAITYVNDRFVDISGFTEDELIGRNHNMVRHPDMPPAAFADLWKTLKSGRPWMGLIKNRCKNGDHYWVSAYVTPITHDGTVTEYQSVRTKPSRARVEQAERFYAELMRDRRPWRWRLGMTRARWRLLGTIALLGAGALAAAPLLGLGTLQAAPPVLVFTLTAIALAWLETRPLATIAAQARMVADNPISQYAYTQRRDEFGAVEFALRMLEAESGAAVGRVDDSATRLLRQAEHMVEAVESARGTILQQQSETDQVATAIEEMSASVREVAQSAQQTADTAHEADANATNGGEVVGATGDSIGRLAEEIEQAAAVIHTLEQHSGEISAVLDVIRGIAEQTNLLALNAAIEAARAGEAGRGFAVVADEVRNLANRTQQSTTEIQTMIEKLQAGTRSSVEVMGNSRTQAEQSVAQAREAGEALQRIASGIQSITDMSTQIATAVEEQSAVSEEISRSIADIRQGADQTAAGSHAIGQASSQVVELSSELRTLARQFWEHRR</sequence>
<dbReference type="PANTHER" id="PTHR32089">
    <property type="entry name" value="METHYL-ACCEPTING CHEMOTAXIS PROTEIN MCPB"/>
    <property type="match status" value="1"/>
</dbReference>
<evidence type="ECO:0000256" key="13">
    <source>
        <dbReference type="SAM" id="Phobius"/>
    </source>
</evidence>
<feature type="domain" description="T-SNARE coiled-coil homology" evidence="16">
    <location>
        <begin position="438"/>
        <end position="486"/>
    </location>
</feature>
<evidence type="ECO:0000256" key="4">
    <source>
        <dbReference type="ARBA" id="ARBA00022500"/>
    </source>
</evidence>
<dbReference type="Pfam" id="PF08447">
    <property type="entry name" value="PAS_3"/>
    <property type="match status" value="1"/>
</dbReference>
<dbReference type="SMART" id="SM00091">
    <property type="entry name" value="PAS"/>
    <property type="match status" value="1"/>
</dbReference>
<dbReference type="InterPro" id="IPR013655">
    <property type="entry name" value="PAS_fold_3"/>
</dbReference>
<evidence type="ECO:0000256" key="2">
    <source>
        <dbReference type="ARBA" id="ARBA00022475"/>
    </source>
</evidence>
<dbReference type="GO" id="GO:0004888">
    <property type="term" value="F:transmembrane signaling receptor activity"/>
    <property type="evidence" value="ECO:0007669"/>
    <property type="project" value="InterPro"/>
</dbReference>
<keyword evidence="9 11" id="KW-0807">Transducer</keyword>
<name>A0A4R4AAB6_MARGR</name>
<evidence type="ECO:0000256" key="12">
    <source>
        <dbReference type="SAM" id="MobiDB-lite"/>
    </source>
</evidence>
<evidence type="ECO:0000256" key="5">
    <source>
        <dbReference type="ARBA" id="ARBA00022519"/>
    </source>
</evidence>
<evidence type="ECO:0000256" key="1">
    <source>
        <dbReference type="ARBA" id="ARBA00004429"/>
    </source>
</evidence>
<reference evidence="17 18" key="1">
    <citation type="submission" date="2019-03" db="EMBL/GenBank/DDBJ databases">
        <title>Genomic Encyclopedia of Type Strains, Phase IV (KMG-IV): sequencing the most valuable type-strain genomes for metagenomic binning, comparative biology and taxonomic classification.</title>
        <authorList>
            <person name="Goeker M."/>
        </authorList>
    </citation>
    <scope>NUCLEOTIDE SEQUENCE [LARGE SCALE GENOMIC DNA]</scope>
    <source>
        <strain evidence="17 18">DSM 203</strain>
    </source>
</reference>
<dbReference type="NCBIfam" id="TIGR00229">
    <property type="entry name" value="sensory_box"/>
    <property type="match status" value="1"/>
</dbReference>
<feature type="domain" description="Methyl-accepting transducer" evidence="14">
    <location>
        <begin position="251"/>
        <end position="487"/>
    </location>
</feature>
<dbReference type="Gene3D" id="3.30.450.20">
    <property type="entry name" value="PAS domain"/>
    <property type="match status" value="1"/>
</dbReference>
<dbReference type="Gene3D" id="1.10.287.950">
    <property type="entry name" value="Methyl-accepting chemotaxis protein"/>
    <property type="match status" value="1"/>
</dbReference>